<feature type="transmembrane region" description="Helical" evidence="1">
    <location>
        <begin position="848"/>
        <end position="866"/>
    </location>
</feature>
<dbReference type="RefSeq" id="WP_237261799.1">
    <property type="nucleotide sequence ID" value="NZ_AP024202.1"/>
</dbReference>
<dbReference type="PANTHER" id="PTHR32063">
    <property type="match status" value="1"/>
</dbReference>
<organism evidence="3 4">
    <name type="scientific">Thiomicrorhabdus immobilis</name>
    <dbReference type="NCBI Taxonomy" id="2791037"/>
    <lineage>
        <taxon>Bacteria</taxon>
        <taxon>Pseudomonadati</taxon>
        <taxon>Pseudomonadota</taxon>
        <taxon>Gammaproteobacteria</taxon>
        <taxon>Thiotrichales</taxon>
        <taxon>Piscirickettsiaceae</taxon>
        <taxon>Thiomicrorhabdus</taxon>
    </lineage>
</organism>
<sequence length="1094" mass="120946">MNLVKLSLNRPVFAWMMSLLIVVFGWMSFERIGLDRYPSVEFPMVSVSTVMLGANPEIIDSSITRVIESQVNAIPGVEHIQSKSSPGISQVYLTFRLEKDIDVAFNEVQAKVNQVLNQLPDDIKTPQVAKVEAGGAPVIWLTLEGNRTLQQLNAIATNQIKRYLENIDGVGQVVLGGEQKHTIRIDLDIDRLNAYGLSVLEVMSAIEHEHFQLPGGFLTHGEQEYLIKLDAEFHQIETLKTLPIAQRGNTIVQLQDVAKVVSGLADKRKLARFQGSPTVGIGLIKVSGSNTVDIVNEAKIRLERDILPNLEPGVTLRIASDDASFIQLILESMKEHLWLGTLLTAIVMWLFLKNIRATAIISLSIPVSLLGAVAVMYFAGFTFNTMTLLALLLLIGIVVDDAIVVLENIHRVAETEGISMRDAALKGTQQVQFAVIAASLTLVSIFMAVIFMEGIIGRFFKEFGVVVTIGILVSLWVSLTLIPVLSARYLRVDKSDSKRFVWLDNAFISIERTYQAWLFKALENRRKTLQWTAGIVGLCFLLATQLGSSFMPKQDQGQFIVNFKAPLGSSLAYTEKRLEDLETVLQNTPGVAAVFSSIGTGQTSQVNEGRIVVRLDEFSERDIHMTEIMQSLSQQLNTLAGVKSFVSPLPMMSGQRGEPFRFVIQGPDLQQVSVLSETLLKRLQKHPELGELDLDLQMALPQVNFEVNRQKAALLGLSSESVAQAINVLAGGVQLAKYSERNQVADRYDVQLKAIDGQLNQVKDLSKIFIKSKTGQLVSLDTVATMVKQPAAAVVPRYDLAYASMFFSAPTVSLSKAIKILNSETEGLLPGGYQIKMTGQAEELKKTSHYMLVGLLLSLLLVYMVLASQFNAFVQPLIIMLAQPLAIAGGILALWLTGLTLNIFSMIGLVLLMGLVAKNAILLVDLTNQFVAEGQDAVTALKQACPIRLRPVLMTSLTVIFTMLPAAMGFGAGSDANAPLAVAVIGGMISSTVLTLIVVPVAYSYLAEYNEKIPLVQQKAETQAKLWWVLGRAELNQQVEKHEYIYRPLWKNLQQALMVAWHKLEFKRRLYIFWYGDESYRKAYLDSIARNKRN</sequence>
<dbReference type="SUPFAM" id="SSF82693">
    <property type="entry name" value="Multidrug efflux transporter AcrB pore domain, PN1, PN2, PC1 and PC2 subdomains"/>
    <property type="match status" value="3"/>
</dbReference>
<feature type="transmembrane region" description="Helical" evidence="1">
    <location>
        <begin position="952"/>
        <end position="972"/>
    </location>
</feature>
<protein>
    <submittedName>
        <fullName evidence="3">Multidrug transporter</fullName>
    </submittedName>
</protein>
<reference evidence="3" key="1">
    <citation type="journal article" date="2022" name="Arch. Microbiol.">
        <title>Thiomicrorhabdus immobilis sp. nov., a mesophilic sulfur-oxidizing bacterium isolated from sediment of a brackish lake in northern Japan.</title>
        <authorList>
            <person name="Kojima H."/>
            <person name="Mochizuki J."/>
            <person name="Kanda M."/>
            <person name="Watanabe T."/>
            <person name="Fukui M."/>
        </authorList>
    </citation>
    <scope>NUCLEOTIDE SEQUENCE</scope>
    <source>
        <strain evidence="3">Am19</strain>
    </source>
</reference>
<feature type="transmembrane region" description="Helical" evidence="1">
    <location>
        <begin position="12"/>
        <end position="29"/>
    </location>
</feature>
<keyword evidence="1" id="KW-1133">Transmembrane helix</keyword>
<keyword evidence="4" id="KW-1185">Reference proteome</keyword>
<feature type="transmembrane region" description="Helical" evidence="1">
    <location>
        <begin position="529"/>
        <end position="551"/>
    </location>
</feature>
<evidence type="ECO:0000259" key="2">
    <source>
        <dbReference type="PROSITE" id="PS50156"/>
    </source>
</evidence>
<dbReference type="PROSITE" id="PS50156">
    <property type="entry name" value="SSD"/>
    <property type="match status" value="1"/>
</dbReference>
<dbReference type="EMBL" id="AP024202">
    <property type="protein sequence ID" value="BCN94334.1"/>
    <property type="molecule type" value="Genomic_DNA"/>
</dbReference>
<dbReference type="PRINTS" id="PR00702">
    <property type="entry name" value="ACRIFLAVINRP"/>
</dbReference>
<proteinExistence type="predicted"/>
<dbReference type="SUPFAM" id="SSF82714">
    <property type="entry name" value="Multidrug efflux transporter AcrB TolC docking domain, DN and DC subdomains"/>
    <property type="match status" value="2"/>
</dbReference>
<dbReference type="InterPro" id="IPR000731">
    <property type="entry name" value="SSD"/>
</dbReference>
<dbReference type="Gene3D" id="3.30.2090.10">
    <property type="entry name" value="Multidrug efflux transporter AcrB TolC docking domain, DN and DC subdomains"/>
    <property type="match status" value="2"/>
</dbReference>
<feature type="transmembrane region" description="Helical" evidence="1">
    <location>
        <begin position="463"/>
        <end position="490"/>
    </location>
</feature>
<feature type="domain" description="SSD" evidence="2">
    <location>
        <begin position="363"/>
        <end position="488"/>
    </location>
</feature>
<dbReference type="SUPFAM" id="SSF82866">
    <property type="entry name" value="Multidrug efflux transporter AcrB transmembrane domain"/>
    <property type="match status" value="2"/>
</dbReference>
<feature type="transmembrane region" description="Helical" evidence="1">
    <location>
        <begin position="359"/>
        <end position="380"/>
    </location>
</feature>
<feature type="transmembrane region" description="Helical" evidence="1">
    <location>
        <begin position="386"/>
        <end position="410"/>
    </location>
</feature>
<accession>A0ABN6D082</accession>
<gene>
    <name evidence="3" type="primary">acrF</name>
    <name evidence="3" type="ORF">THMIRHAM_21190</name>
</gene>
<keyword evidence="1" id="KW-0812">Transmembrane</keyword>
<dbReference type="Gene3D" id="1.20.1640.10">
    <property type="entry name" value="Multidrug efflux transporter AcrB transmembrane domain"/>
    <property type="match status" value="2"/>
</dbReference>
<keyword evidence="1" id="KW-0472">Membrane</keyword>
<feature type="transmembrane region" description="Helical" evidence="1">
    <location>
        <begin position="903"/>
        <end position="924"/>
    </location>
</feature>
<dbReference type="Gene3D" id="3.30.70.1440">
    <property type="entry name" value="Multidrug efflux transporter AcrB pore domain"/>
    <property type="match status" value="1"/>
</dbReference>
<dbReference type="Gene3D" id="3.30.70.1320">
    <property type="entry name" value="Multidrug efflux transporter AcrB pore domain like"/>
    <property type="match status" value="1"/>
</dbReference>
<dbReference type="Gene3D" id="3.30.70.1430">
    <property type="entry name" value="Multidrug efflux transporter AcrB pore domain"/>
    <property type="match status" value="2"/>
</dbReference>
<evidence type="ECO:0000313" key="3">
    <source>
        <dbReference type="EMBL" id="BCN94334.1"/>
    </source>
</evidence>
<name>A0ABN6D082_9GAMM</name>
<dbReference type="Proteomes" id="UP001054820">
    <property type="component" value="Chromosome"/>
</dbReference>
<feature type="transmembrane region" description="Helical" evidence="1">
    <location>
        <begin position="431"/>
        <end position="451"/>
    </location>
</feature>
<dbReference type="Pfam" id="PF00873">
    <property type="entry name" value="ACR_tran"/>
    <property type="match status" value="1"/>
</dbReference>
<dbReference type="InterPro" id="IPR027463">
    <property type="entry name" value="AcrB_DN_DC_subdom"/>
</dbReference>
<evidence type="ECO:0000256" key="1">
    <source>
        <dbReference type="SAM" id="Phobius"/>
    </source>
</evidence>
<dbReference type="PANTHER" id="PTHR32063:SF0">
    <property type="entry name" value="SWARMING MOTILITY PROTEIN SWRC"/>
    <property type="match status" value="1"/>
</dbReference>
<feature type="transmembrane region" description="Helical" evidence="1">
    <location>
        <begin position="336"/>
        <end position="352"/>
    </location>
</feature>
<dbReference type="InterPro" id="IPR001036">
    <property type="entry name" value="Acrflvin-R"/>
</dbReference>
<feature type="transmembrane region" description="Helical" evidence="1">
    <location>
        <begin position="878"/>
        <end position="897"/>
    </location>
</feature>
<evidence type="ECO:0000313" key="4">
    <source>
        <dbReference type="Proteomes" id="UP001054820"/>
    </source>
</evidence>
<feature type="transmembrane region" description="Helical" evidence="1">
    <location>
        <begin position="978"/>
        <end position="1003"/>
    </location>
</feature>